<organism evidence="1">
    <name type="scientific">Oryza nivara</name>
    <name type="common">Indian wild rice</name>
    <name type="synonym">Oryza sativa f. spontanea</name>
    <dbReference type="NCBI Taxonomy" id="4536"/>
    <lineage>
        <taxon>Eukaryota</taxon>
        <taxon>Viridiplantae</taxon>
        <taxon>Streptophyta</taxon>
        <taxon>Embryophyta</taxon>
        <taxon>Tracheophyta</taxon>
        <taxon>Spermatophyta</taxon>
        <taxon>Magnoliopsida</taxon>
        <taxon>Liliopsida</taxon>
        <taxon>Poales</taxon>
        <taxon>Poaceae</taxon>
        <taxon>BOP clade</taxon>
        <taxon>Oryzoideae</taxon>
        <taxon>Oryzeae</taxon>
        <taxon>Oryzinae</taxon>
        <taxon>Oryza</taxon>
    </lineage>
</organism>
<dbReference type="InterPro" id="IPR011009">
    <property type="entry name" value="Kinase-like_dom_sf"/>
</dbReference>
<dbReference type="OMA" id="MYTHENE"/>
<dbReference type="STRING" id="4536.A0A0E0HA71"/>
<dbReference type="SUPFAM" id="SSF56112">
    <property type="entry name" value="Protein kinase-like (PK-like)"/>
    <property type="match status" value="1"/>
</dbReference>
<keyword evidence="2" id="KW-1185">Reference proteome</keyword>
<sequence>MACPKARGGLGFRLSLPCSAAPTQPPPIPPHAANPAYPGRLPGPSGALRPCIPFPALCRRMSCSSSSSSDAQQVGRKRKASKCFKIPFKVIRETVDKGEHILKIIKPDPEKVVTRIEKYPIVYLKGEDAGNVHAFSIMHNLHHENLISMRALAKDKRKNSDIVPLVAFVEPYTGVLWSDHLEEDKCADSLNHIPSLKLQRVLREIVAGTDFLRQNGFYHGSLNWGLVLYVHPCKVKLAGFKCQDSMSLEEAQWNDWLCFIQMLEEIATRADQSNSSLPQKERYFCGNLNDLITMLQSLDQTALPIIKKAILDHPFLWDFGTTVDFFAKTVSLRLNDSNFREKVKKSSLRKAPWDGDSSADFMSLLDVMNEYRRENGMDPYDTHDLEHYVRCICGAYSHWTLIKKLEGSFQGQTKMG</sequence>
<name>A0A0E0HA71_ORYNI</name>
<reference evidence="1" key="1">
    <citation type="submission" date="2015-04" db="UniProtKB">
        <authorList>
            <consortium name="EnsemblPlants"/>
        </authorList>
    </citation>
    <scope>IDENTIFICATION</scope>
    <source>
        <strain evidence="1">SL10</strain>
    </source>
</reference>
<evidence type="ECO:0000313" key="1">
    <source>
        <dbReference type="EnsemblPlants" id="ONIVA05G05300.1"/>
    </source>
</evidence>
<evidence type="ECO:0000313" key="2">
    <source>
        <dbReference type="Proteomes" id="UP000006591"/>
    </source>
</evidence>
<dbReference type="Gramene" id="ONIVA05G05300.1">
    <property type="protein sequence ID" value="ONIVA05G05300.1"/>
    <property type="gene ID" value="ONIVA05G05300"/>
</dbReference>
<dbReference type="Gene3D" id="1.10.510.10">
    <property type="entry name" value="Transferase(Phosphotransferase) domain 1"/>
    <property type="match status" value="1"/>
</dbReference>
<accession>A0A0E0HA71</accession>
<dbReference type="EnsemblPlants" id="ONIVA05G05300.1">
    <property type="protein sequence ID" value="ONIVA05G05300.1"/>
    <property type="gene ID" value="ONIVA05G05300"/>
</dbReference>
<evidence type="ECO:0008006" key="3">
    <source>
        <dbReference type="Google" id="ProtNLM"/>
    </source>
</evidence>
<reference evidence="1" key="2">
    <citation type="submission" date="2018-04" db="EMBL/GenBank/DDBJ databases">
        <title>OnivRS2 (Oryza nivara Reference Sequence Version 2).</title>
        <authorList>
            <person name="Zhang J."/>
            <person name="Kudrna D."/>
            <person name="Lee S."/>
            <person name="Talag J."/>
            <person name="Rajasekar S."/>
            <person name="Welchert J."/>
            <person name="Hsing Y.-I."/>
            <person name="Wing R.A."/>
        </authorList>
    </citation>
    <scope>NUCLEOTIDE SEQUENCE [LARGE SCALE GENOMIC DNA]</scope>
    <source>
        <strain evidence="1">SL10</strain>
    </source>
</reference>
<protein>
    <recommendedName>
        <fullName evidence="3">Protein kinase domain-containing protein</fullName>
    </recommendedName>
</protein>
<dbReference type="AlphaFoldDB" id="A0A0E0HA71"/>
<proteinExistence type="predicted"/>
<dbReference type="Proteomes" id="UP000006591">
    <property type="component" value="Chromosome 5"/>
</dbReference>
<dbReference type="HOGENOM" id="CLU_661195_0_0_1"/>